<protein>
    <submittedName>
        <fullName evidence="2">Uncharacterized protein</fullName>
    </submittedName>
</protein>
<name>A0A423WVA5_9PEZI</name>
<dbReference type="AlphaFoldDB" id="A0A423WVA5"/>
<proteinExistence type="predicted"/>
<comment type="caution">
    <text evidence="2">The sequence shown here is derived from an EMBL/GenBank/DDBJ whole genome shotgun (WGS) entry which is preliminary data.</text>
</comment>
<evidence type="ECO:0000313" key="2">
    <source>
        <dbReference type="EMBL" id="ROW07290.1"/>
    </source>
</evidence>
<evidence type="ECO:0000313" key="3">
    <source>
        <dbReference type="Proteomes" id="UP000283895"/>
    </source>
</evidence>
<keyword evidence="3" id="KW-1185">Reference proteome</keyword>
<feature type="compositionally biased region" description="Polar residues" evidence="1">
    <location>
        <begin position="77"/>
        <end position="86"/>
    </location>
</feature>
<sequence length="86" mass="10034">MKNYRGHAAELDPATCRYELHEYDSNNYLYDSNVYRHGNEHGVDYHCYTATGHRDNGLDLHEPIFDDDKDSHDHSTIRGQSDSNVY</sequence>
<feature type="region of interest" description="Disordered" evidence="1">
    <location>
        <begin position="61"/>
        <end position="86"/>
    </location>
</feature>
<organism evidence="2 3">
    <name type="scientific">Cytospora schulzeri</name>
    <dbReference type="NCBI Taxonomy" id="448051"/>
    <lineage>
        <taxon>Eukaryota</taxon>
        <taxon>Fungi</taxon>
        <taxon>Dikarya</taxon>
        <taxon>Ascomycota</taxon>
        <taxon>Pezizomycotina</taxon>
        <taxon>Sordariomycetes</taxon>
        <taxon>Sordariomycetidae</taxon>
        <taxon>Diaporthales</taxon>
        <taxon>Cytosporaceae</taxon>
        <taxon>Cytospora</taxon>
    </lineage>
</organism>
<evidence type="ECO:0000256" key="1">
    <source>
        <dbReference type="SAM" id="MobiDB-lite"/>
    </source>
</evidence>
<dbReference type="EMBL" id="LKEA01000008">
    <property type="protein sequence ID" value="ROW07290.1"/>
    <property type="molecule type" value="Genomic_DNA"/>
</dbReference>
<accession>A0A423WVA5</accession>
<dbReference type="Proteomes" id="UP000283895">
    <property type="component" value="Unassembled WGS sequence"/>
</dbReference>
<feature type="compositionally biased region" description="Basic and acidic residues" evidence="1">
    <location>
        <begin position="61"/>
        <end position="76"/>
    </location>
</feature>
<gene>
    <name evidence="2" type="ORF">VMCG_03777</name>
</gene>
<reference evidence="2 3" key="1">
    <citation type="submission" date="2015-09" db="EMBL/GenBank/DDBJ databases">
        <title>Host preference determinants of Valsa canker pathogens revealed by comparative genomics.</title>
        <authorList>
            <person name="Yin Z."/>
            <person name="Huang L."/>
        </authorList>
    </citation>
    <scope>NUCLEOTIDE SEQUENCE [LARGE SCALE GENOMIC DNA]</scope>
    <source>
        <strain evidence="2 3">03-1</strain>
    </source>
</reference>